<evidence type="ECO:0000313" key="2">
    <source>
        <dbReference type="Proteomes" id="UP000283895"/>
    </source>
</evidence>
<comment type="caution">
    <text evidence="1">The sequence shown here is derived from an EMBL/GenBank/DDBJ whole genome shotgun (WGS) entry which is preliminary data.</text>
</comment>
<sequence>MCKWTANLYRCKHFTLRITEPCVHGPRHPNCLGIDHLLLALRKHRSPSLSHCGVFDWCPHKCERLIEAGRHDELVARSQAPRSGETDTEMFGKMYLLAGHGEEVREDDYSVHGVGFGDFFITLTAGT</sequence>
<name>A0A423VLE8_9PEZI</name>
<dbReference type="EMBL" id="LKEA01000053">
    <property type="protein sequence ID" value="ROV91849.1"/>
    <property type="molecule type" value="Genomic_DNA"/>
</dbReference>
<organism evidence="1 2">
    <name type="scientific">Cytospora schulzeri</name>
    <dbReference type="NCBI Taxonomy" id="448051"/>
    <lineage>
        <taxon>Eukaryota</taxon>
        <taxon>Fungi</taxon>
        <taxon>Dikarya</taxon>
        <taxon>Ascomycota</taxon>
        <taxon>Pezizomycotina</taxon>
        <taxon>Sordariomycetes</taxon>
        <taxon>Sordariomycetidae</taxon>
        <taxon>Diaporthales</taxon>
        <taxon>Cytosporaceae</taxon>
        <taxon>Cytospora</taxon>
    </lineage>
</organism>
<reference evidence="1 2" key="1">
    <citation type="submission" date="2015-09" db="EMBL/GenBank/DDBJ databases">
        <title>Host preference determinants of Valsa canker pathogens revealed by comparative genomics.</title>
        <authorList>
            <person name="Yin Z."/>
            <person name="Huang L."/>
        </authorList>
    </citation>
    <scope>NUCLEOTIDE SEQUENCE [LARGE SCALE GENOMIC DNA]</scope>
    <source>
        <strain evidence="1 2">03-1</strain>
    </source>
</reference>
<keyword evidence="2" id="KW-1185">Reference proteome</keyword>
<accession>A0A423VLE8</accession>
<dbReference type="AlphaFoldDB" id="A0A423VLE8"/>
<protein>
    <submittedName>
        <fullName evidence="1">Uncharacterized protein</fullName>
    </submittedName>
</protein>
<dbReference type="Proteomes" id="UP000283895">
    <property type="component" value="Unassembled WGS sequence"/>
</dbReference>
<evidence type="ECO:0000313" key="1">
    <source>
        <dbReference type="EMBL" id="ROV91849.1"/>
    </source>
</evidence>
<proteinExistence type="predicted"/>
<dbReference type="OrthoDB" id="10356377at2759"/>
<gene>
    <name evidence="1" type="ORF">VMCG_09168</name>
</gene>